<evidence type="ECO:0000313" key="9">
    <source>
        <dbReference type="Proteomes" id="UP001562354"/>
    </source>
</evidence>
<dbReference type="InterPro" id="IPR050358">
    <property type="entry name" value="RSE1/DDB1/CFT1"/>
</dbReference>
<dbReference type="Gene3D" id="2.130.10.10">
    <property type="entry name" value="YVTN repeat-like/Quinoprotein amine dehydrogenase"/>
    <property type="match status" value="3"/>
</dbReference>
<comment type="caution">
    <text evidence="8">The sequence shown here is derived from an EMBL/GenBank/DDBJ whole genome shotgun (WGS) entry which is preliminary data.</text>
</comment>
<comment type="subcellular location">
    <subcellularLocation>
        <location evidence="1">Nucleus</location>
    </subcellularLocation>
</comment>
<evidence type="ECO:0000256" key="2">
    <source>
        <dbReference type="ARBA" id="ARBA00007453"/>
    </source>
</evidence>
<dbReference type="Gene3D" id="1.10.150.910">
    <property type="match status" value="1"/>
</dbReference>
<protein>
    <recommendedName>
        <fullName evidence="3">DNA damage-binding protein 1</fullName>
    </recommendedName>
</protein>
<comment type="similarity">
    <text evidence="2">Belongs to the DDB1 family.</text>
</comment>
<dbReference type="InterPro" id="IPR018846">
    <property type="entry name" value="Beta-prop_RSE1/DDB1/CPSF1_1st"/>
</dbReference>
<evidence type="ECO:0000259" key="7">
    <source>
        <dbReference type="Pfam" id="PF23726"/>
    </source>
</evidence>
<feature type="domain" description="RSE1/DDB1/CPSF1 first beta-propeller" evidence="6">
    <location>
        <begin position="12"/>
        <end position="361"/>
    </location>
</feature>
<sequence>MAYLASIHRPSSVRHALKLNFLGPDDETVVMAKANRLEFYSPQEDGLILKHSRAIYGKVTMLQCLRPVSSPTDHLFVGTDSYYYFTLSWDPDTKQLRTEESYKDLAEKAARDSQTGERCNIDPTRRLMTLEFYEGVVNVVPIAHGGKRKNDAEVGTLGQPVPTRIPELNVRASCFLHRRKEKDFPQLALLHEDSMGKVRLKLREIQYSSALKWEEPGTADMDKEIDVKGELELGASHIIPLEAPAYGCLILGETSISYCDEFDHNLHTEPLKEATIFVAWEKIDSQRYVLADDYGKLYLLMLVLNNKHDVESWQLDVLGETSRASTLVNLDGGRVFVGSHQGNSQVIQIRERSIDVLQTFPNIAPILDFTVMDMGNRSSEAQVNEYSSGQARIVIGSGAFKDGSLRSVRSGVGLEDVGAIGDMQHVTDLFSLKSDPSLEFVDTLVVSFITHSRAFKFGSDGDVEEVEELKGIDLSQSTLLATNTPGGHILHVTSSDASITDGESGMSLATWSPDGGASIAAVSTSKTSMLVSVSGVGLSILDIARNGIEVRASRNFDASSQVACIEISDLVENLCIVGFWQGSTVALLDSRTLETVYTEAIEEESIAVPRSLLVANILEGSLPTLFIGMADGNVVTYTIDATSKTISSKKSTILGTQQANFKALPRGTGGQDNVFAICEHPSLIYGSEGRIVYSAITAEDATCVCPLDTEAYPNAIAIATDGELKLAMVDEERTTHVQTLQVGETVRRIAYSSDLRAFGLGTIKRTLEDSYEKIESHFKLVDEIAFQELDTLALKEEELVECCIRAKLDNGTGEVAERFIVGTAYMDEENPEAARGRILVLEVTEERRLKLVTEMSLKGACRCLAMCQGRIVAALIKTVVVYNFKYDTPSTPHLDKVASYRTATAPIDISVTDDTIAISDLMKSVSLVRHVKGHGGLPDSLDEMARHYETTWGTAVANVDKNSYLESDAEGNLIVLEQETAGLSEDDQRRLRVTSDMQLGEMVNRIRRIDVQPTAGAIVVPRAFLGTVEGSIYLFALISEAKRDLLMRLQENMAKQVQSPGGVPFNRYRGFKTLVREADEPNRFVDGELIERFLDCDKELQESIVQGLGVSVGEVWEMVEALKRLH</sequence>
<evidence type="ECO:0000259" key="6">
    <source>
        <dbReference type="Pfam" id="PF10433"/>
    </source>
</evidence>
<dbReference type="Pfam" id="PF10433">
    <property type="entry name" value="Beta-prop_RSE1_1st"/>
    <property type="match status" value="1"/>
</dbReference>
<gene>
    <name evidence="8" type="ORF">AAFC00_001384</name>
</gene>
<dbReference type="RefSeq" id="XP_069204038.1">
    <property type="nucleotide sequence ID" value="XM_069340570.1"/>
</dbReference>
<evidence type="ECO:0000256" key="1">
    <source>
        <dbReference type="ARBA" id="ARBA00004123"/>
    </source>
</evidence>
<keyword evidence="9" id="KW-1185">Reference proteome</keyword>
<proteinExistence type="inferred from homology"/>
<dbReference type="InterPro" id="IPR004871">
    <property type="entry name" value="RSE1/DDB1/CPSF1_C"/>
</dbReference>
<dbReference type="InterPro" id="IPR011047">
    <property type="entry name" value="Quinoprotein_ADH-like_sf"/>
</dbReference>
<organism evidence="8 9">
    <name type="scientific">Neodothiora populina</name>
    <dbReference type="NCBI Taxonomy" id="2781224"/>
    <lineage>
        <taxon>Eukaryota</taxon>
        <taxon>Fungi</taxon>
        <taxon>Dikarya</taxon>
        <taxon>Ascomycota</taxon>
        <taxon>Pezizomycotina</taxon>
        <taxon>Dothideomycetes</taxon>
        <taxon>Dothideomycetidae</taxon>
        <taxon>Dothideales</taxon>
        <taxon>Dothioraceae</taxon>
        <taxon>Neodothiora</taxon>
    </lineage>
</organism>
<dbReference type="EMBL" id="JBFMKM010000003">
    <property type="protein sequence ID" value="KAL1311189.1"/>
    <property type="molecule type" value="Genomic_DNA"/>
</dbReference>
<feature type="domain" description="RSE1/DDB1/CPSF1 second beta-propeller" evidence="7">
    <location>
        <begin position="416"/>
        <end position="728"/>
    </location>
</feature>
<dbReference type="Proteomes" id="UP001562354">
    <property type="component" value="Unassembled WGS sequence"/>
</dbReference>
<evidence type="ECO:0000256" key="4">
    <source>
        <dbReference type="ARBA" id="ARBA00023242"/>
    </source>
</evidence>
<accession>A0ABR3PNS3</accession>
<reference evidence="8 9" key="1">
    <citation type="submission" date="2024-07" db="EMBL/GenBank/DDBJ databases">
        <title>Draft sequence of the Neodothiora populina.</title>
        <authorList>
            <person name="Drown D.D."/>
            <person name="Schuette U.S."/>
            <person name="Buechlein A.B."/>
            <person name="Rusch D.R."/>
            <person name="Winton L.W."/>
            <person name="Adams G.A."/>
        </authorList>
    </citation>
    <scope>NUCLEOTIDE SEQUENCE [LARGE SCALE GENOMIC DNA]</scope>
    <source>
        <strain evidence="8 9">CPC 39397</strain>
    </source>
</reference>
<dbReference type="PANTHER" id="PTHR10644">
    <property type="entry name" value="DNA REPAIR/RNA PROCESSING CPSF FAMILY"/>
    <property type="match status" value="1"/>
</dbReference>
<keyword evidence="4" id="KW-0539">Nucleus</keyword>
<dbReference type="Pfam" id="PF23726">
    <property type="entry name" value="Beta-prop_RSE1_2nd"/>
    <property type="match status" value="1"/>
</dbReference>
<name>A0ABR3PNS3_9PEZI</name>
<dbReference type="SUPFAM" id="SSF50998">
    <property type="entry name" value="Quinoprotein alcohol dehydrogenase-like"/>
    <property type="match status" value="1"/>
</dbReference>
<evidence type="ECO:0000256" key="3">
    <source>
        <dbReference type="ARBA" id="ARBA00014577"/>
    </source>
</evidence>
<dbReference type="InterPro" id="IPR015943">
    <property type="entry name" value="WD40/YVTN_repeat-like_dom_sf"/>
</dbReference>
<feature type="domain" description="RSE1/DDB1/CPSF1 C-terminal" evidence="5">
    <location>
        <begin position="776"/>
        <end position="1095"/>
    </location>
</feature>
<evidence type="ECO:0000313" key="8">
    <source>
        <dbReference type="EMBL" id="KAL1311189.1"/>
    </source>
</evidence>
<dbReference type="Pfam" id="PF03178">
    <property type="entry name" value="CPSF_A"/>
    <property type="match status" value="1"/>
</dbReference>
<dbReference type="GeneID" id="95975087"/>
<evidence type="ECO:0000259" key="5">
    <source>
        <dbReference type="Pfam" id="PF03178"/>
    </source>
</evidence>
<dbReference type="InterPro" id="IPR058543">
    <property type="entry name" value="Beta-prop_RSE1/DDB1/CPSF1_2nd"/>
</dbReference>